<protein>
    <submittedName>
        <fullName evidence="1">Uncharacterized protein</fullName>
    </submittedName>
</protein>
<evidence type="ECO:0000313" key="1">
    <source>
        <dbReference type="EMBL" id="GMR49220.1"/>
    </source>
</evidence>
<accession>A0AAN5CRG7</accession>
<feature type="non-terminal residue" evidence="1">
    <location>
        <position position="1"/>
    </location>
</feature>
<organism evidence="1 2">
    <name type="scientific">Pristionchus mayeri</name>
    <dbReference type="NCBI Taxonomy" id="1317129"/>
    <lineage>
        <taxon>Eukaryota</taxon>
        <taxon>Metazoa</taxon>
        <taxon>Ecdysozoa</taxon>
        <taxon>Nematoda</taxon>
        <taxon>Chromadorea</taxon>
        <taxon>Rhabditida</taxon>
        <taxon>Rhabditina</taxon>
        <taxon>Diplogasteromorpha</taxon>
        <taxon>Diplogasteroidea</taxon>
        <taxon>Neodiplogasteridae</taxon>
        <taxon>Pristionchus</taxon>
    </lineage>
</organism>
<reference evidence="2" key="1">
    <citation type="submission" date="2022-10" db="EMBL/GenBank/DDBJ databases">
        <title>Genome assembly of Pristionchus species.</title>
        <authorList>
            <person name="Yoshida K."/>
            <person name="Sommer R.J."/>
        </authorList>
    </citation>
    <scope>NUCLEOTIDE SEQUENCE [LARGE SCALE GENOMIC DNA]</scope>
    <source>
        <strain evidence="2">RS5460</strain>
    </source>
</reference>
<proteinExistence type="predicted"/>
<evidence type="ECO:0000313" key="2">
    <source>
        <dbReference type="Proteomes" id="UP001328107"/>
    </source>
</evidence>
<comment type="caution">
    <text evidence="1">The sequence shown here is derived from an EMBL/GenBank/DDBJ whole genome shotgun (WGS) entry which is preliminary data.</text>
</comment>
<sequence length="264" mass="28298">DTPTVKIGVELDKSDPNEWIVIIARNGADPCSFSIGNFKFVCGTAGDKSAHGNNVIFQRKQSGSGLDGLEFEKYSIRAQTPNEPVADAFKLYENPKTTLSLTDSKMDAKSLEIVLFQPNCEAGVPEVAPGPSAKPANKGNNKYTCDDPSSEIYLGSKKTSAKVTICSQNGWRDGTTADFIDYKQATVYCYSGAIPMFDKCAQTECHAIDLPLPATAKLAQITTKPTTPAGTVGIDLDKSDSNKWIVILARTGGEQCSFSIGGHE</sequence>
<dbReference type="Proteomes" id="UP001328107">
    <property type="component" value="Unassembled WGS sequence"/>
</dbReference>
<dbReference type="EMBL" id="BTRK01000004">
    <property type="protein sequence ID" value="GMR49220.1"/>
    <property type="molecule type" value="Genomic_DNA"/>
</dbReference>
<keyword evidence="2" id="KW-1185">Reference proteome</keyword>
<gene>
    <name evidence="1" type="ORF">PMAYCL1PPCAC_19415</name>
</gene>
<dbReference type="AlphaFoldDB" id="A0AAN5CRG7"/>
<name>A0AAN5CRG7_9BILA</name>
<feature type="non-terminal residue" evidence="1">
    <location>
        <position position="264"/>
    </location>
</feature>